<reference evidence="2 3" key="1">
    <citation type="journal article" date="2024" name="IMA Fungus">
        <title>Apiospora arundinis, a panoply of carbohydrate-active enzymes and secondary metabolites.</title>
        <authorList>
            <person name="Sorensen T."/>
            <person name="Petersen C."/>
            <person name="Muurmann A.T."/>
            <person name="Christiansen J.V."/>
            <person name="Brundto M.L."/>
            <person name="Overgaard C.K."/>
            <person name="Boysen A.T."/>
            <person name="Wollenberg R.D."/>
            <person name="Larsen T.O."/>
            <person name="Sorensen J.L."/>
            <person name="Nielsen K.L."/>
            <person name="Sondergaard T.E."/>
        </authorList>
    </citation>
    <scope>NUCLEOTIDE SEQUENCE [LARGE SCALE GENOMIC DNA]</scope>
    <source>
        <strain evidence="2 3">AAU 773</strain>
    </source>
</reference>
<proteinExistence type="predicted"/>
<evidence type="ECO:0000313" key="2">
    <source>
        <dbReference type="EMBL" id="KAK8874069.1"/>
    </source>
</evidence>
<dbReference type="EMBL" id="JAPCWZ010000003">
    <property type="protein sequence ID" value="KAK8874069.1"/>
    <property type="molecule type" value="Genomic_DNA"/>
</dbReference>
<sequence length="272" mass="30369">MSEGPHHDLLSAPWPLSPAYPAHLIDHTPDRALPRIWATSYLLSELSGHSEVSVHGHMPVYWNDGKLTESLQLSGSAFQNSDVGGNYRCVVWVWVFADASVPLALTDPAIFGVRHRVSREFWGEGAPIPNQRRTAYMKSKATPTKQITRSANILNWTRPTLGGEERKKEKPWLTLGSEPRHLASDGVSGTRSEKKNKKSPWTVTLELFFPFHAELLARNPETWEKRTLDDAGSRRVTLTRPTVRRPRPCLGYGIGAGKTRFHDISSGAFPCG</sequence>
<gene>
    <name evidence="2" type="ORF">PGQ11_004583</name>
</gene>
<keyword evidence="3" id="KW-1185">Reference proteome</keyword>
<evidence type="ECO:0000313" key="3">
    <source>
        <dbReference type="Proteomes" id="UP001390339"/>
    </source>
</evidence>
<accession>A0ABR2J8D7</accession>
<dbReference type="Proteomes" id="UP001390339">
    <property type="component" value="Unassembled WGS sequence"/>
</dbReference>
<feature type="region of interest" description="Disordered" evidence="1">
    <location>
        <begin position="164"/>
        <end position="196"/>
    </location>
</feature>
<organism evidence="2 3">
    <name type="scientific">Apiospora arundinis</name>
    <dbReference type="NCBI Taxonomy" id="335852"/>
    <lineage>
        <taxon>Eukaryota</taxon>
        <taxon>Fungi</taxon>
        <taxon>Dikarya</taxon>
        <taxon>Ascomycota</taxon>
        <taxon>Pezizomycotina</taxon>
        <taxon>Sordariomycetes</taxon>
        <taxon>Xylariomycetidae</taxon>
        <taxon>Amphisphaeriales</taxon>
        <taxon>Apiosporaceae</taxon>
        <taxon>Apiospora</taxon>
    </lineage>
</organism>
<protein>
    <submittedName>
        <fullName evidence="2">Uncharacterized protein</fullName>
    </submittedName>
</protein>
<evidence type="ECO:0000256" key="1">
    <source>
        <dbReference type="SAM" id="MobiDB-lite"/>
    </source>
</evidence>
<name>A0ABR2J8D7_9PEZI</name>
<comment type="caution">
    <text evidence="2">The sequence shown here is derived from an EMBL/GenBank/DDBJ whole genome shotgun (WGS) entry which is preliminary data.</text>
</comment>